<protein>
    <recommendedName>
        <fullName evidence="1">AbiEi antitoxin N-terminal domain-containing protein</fullName>
    </recommendedName>
</protein>
<reference evidence="2" key="2">
    <citation type="submission" date="2009-04" db="EMBL/GenBank/DDBJ databases">
        <authorList>
            <person name="Genoscope - CEA"/>
        </authorList>
    </citation>
    <scope>NUCLEOTIDE SEQUENCE</scope>
    <source>
        <strain evidence="2">5632</strain>
    </source>
</reference>
<feature type="domain" description="AbiEi antitoxin N-terminal" evidence="1">
    <location>
        <begin position="20"/>
        <end position="59"/>
    </location>
</feature>
<dbReference type="InterPro" id="IPR025159">
    <property type="entry name" value="AbiEi_N"/>
</dbReference>
<proteinExistence type="predicted"/>
<dbReference type="Pfam" id="PF13338">
    <property type="entry name" value="AbiEi_4"/>
    <property type="match status" value="1"/>
</dbReference>
<name>C5JAE1_MYCAA</name>
<evidence type="ECO:0000313" key="2">
    <source>
        <dbReference type="EMBL" id="CAX65739.1"/>
    </source>
</evidence>
<accession>C5JAE1</accession>
<dbReference type="EMBL" id="FP245515">
    <property type="protein sequence ID" value="CAX65739.1"/>
    <property type="molecule type" value="Genomic_DNA"/>
</dbReference>
<dbReference type="EMBL" id="FP671138">
    <property type="protein sequence ID" value="CBH41015.1"/>
    <property type="molecule type" value="Genomic_DNA"/>
</dbReference>
<evidence type="ECO:0000313" key="3">
    <source>
        <dbReference type="EMBL" id="CBH41015.1"/>
    </source>
</evidence>
<gene>
    <name evidence="2" type="ordered locus">MAGa8140</name>
</gene>
<reference evidence="2" key="1">
    <citation type="journal article" date="2009" name="J. Bacteriol.">
        <title>Occurrence, plasticity, and evolution of the vpma gene family, a genetic system devoted to high-frequency surface variation in Mycoplasma agalactiae.</title>
        <authorList>
            <person name="Nouvel L.X."/>
            <person name="Marenda M."/>
            <person name="Sirand-Pugnet P."/>
            <person name="Sagne E."/>
            <person name="Glew M."/>
            <person name="Mangenot S."/>
            <person name="Barbe V."/>
            <person name="Barre A."/>
            <person name="Claverol S."/>
            <person name="Citti C."/>
        </authorList>
    </citation>
    <scope>NUCLEOTIDE SEQUENCE</scope>
    <source>
        <strain evidence="2">5632</strain>
    </source>
</reference>
<dbReference type="OrthoDB" id="9801429at2"/>
<evidence type="ECO:0000259" key="1">
    <source>
        <dbReference type="Pfam" id="PF13338"/>
    </source>
</evidence>
<accession>D3VRR7</accession>
<dbReference type="RefSeq" id="WP_013022326.1">
    <property type="nucleotide sequence ID" value="NC_013948.1"/>
</dbReference>
<dbReference type="eggNOG" id="COG5340">
    <property type="taxonomic scope" value="Bacteria"/>
</dbReference>
<reference evidence="3" key="3">
    <citation type="submission" date="2009-11" db="EMBL/GenBank/DDBJ databases">
        <authorList>
            <person name="Prasad N."/>
            <person name="Shashidhara L.S."/>
        </authorList>
    </citation>
    <scope>NUCLEOTIDE SEQUENCE</scope>
    <source>
        <strain evidence="3">5632</strain>
    </source>
</reference>
<organism evidence="2">
    <name type="scientific">Mycoplasmopsis agalactiae</name>
    <name type="common">Mycoplasma agalactiae</name>
    <dbReference type="NCBI Taxonomy" id="2110"/>
    <lineage>
        <taxon>Bacteria</taxon>
        <taxon>Bacillati</taxon>
        <taxon>Mycoplasmatota</taxon>
        <taxon>Mycoplasmoidales</taxon>
        <taxon>Metamycoplasmataceae</taxon>
        <taxon>Mycoplasmopsis</taxon>
    </lineage>
</organism>
<sequence>MEQKQLNSKYYKIIYQLLYENDGVITYKQLKEHNIPSIYLTRMIRKGTLIRKTKGIYIINNGHYDEYYFLSKNYNSLIFSHYSALYLNNIIDIFPHQIDVTVYSGYNAKGIKKYANVYYCDRDIHSIGLSEAKTIFGNKVRVYDFERTICDFVKLRKKTDSEIFSKLIGAYIKYEKKDLKKLYEYAYKLGIYKKILEIFELFYE</sequence>
<reference evidence="4" key="4">
    <citation type="journal article" date="2010" name="BMC Genomics">
        <title>Comparative genomic and proteomic analyses of two Mycoplasma agalactiae strains: clues to the macro- and micro-events that are shaping mycoplasma diversity.</title>
        <authorList>
            <person name="Nouvel L.X."/>
            <person name="Sirand-Pugnet P."/>
            <person name="Marenda M.S."/>
            <person name="Sagne E."/>
            <person name="Barbe V."/>
            <person name="Mangenot S."/>
            <person name="Schenowitz C."/>
            <person name="Jacob D."/>
            <person name="Barre A."/>
            <person name="Claverol S."/>
            <person name="Blanchard A."/>
            <person name="Citti C."/>
        </authorList>
    </citation>
    <scope>NUCLEOTIDE SEQUENCE [LARGE SCALE GENOMIC DNA]</scope>
    <source>
        <strain evidence="4">5632</strain>
    </source>
</reference>
<dbReference type="Proteomes" id="UP000006902">
    <property type="component" value="Chromosome"/>
</dbReference>
<dbReference type="KEGG" id="mal:MAGa8140"/>
<evidence type="ECO:0000313" key="4">
    <source>
        <dbReference type="Proteomes" id="UP000006902"/>
    </source>
</evidence>
<dbReference type="AlphaFoldDB" id="C5JAE1"/>